<dbReference type="Pfam" id="PF00196">
    <property type="entry name" value="GerE"/>
    <property type="match status" value="1"/>
</dbReference>
<gene>
    <name evidence="5" type="ORF">AVW11_21415</name>
</gene>
<reference evidence="5 6" key="1">
    <citation type="submission" date="2016-01" db="EMBL/GenBank/DDBJ databases">
        <title>Streptomyces amritsarensis strain MTCC 11845 genome sequencing and assembly.</title>
        <authorList>
            <person name="Sharma D."/>
            <person name="Nair G.R."/>
            <person name="Kaur G."/>
            <person name="Manhas R.K."/>
            <person name="Mayilraj S."/>
        </authorList>
    </citation>
    <scope>NUCLEOTIDE SEQUENCE [LARGE SCALE GENOMIC DNA]</scope>
    <source>
        <strain evidence="5 6">MTCC 11845</strain>
    </source>
</reference>
<dbReference type="PANTHER" id="PTHR44688">
    <property type="entry name" value="DNA-BINDING TRANSCRIPTIONAL ACTIVATOR DEVR_DOSR"/>
    <property type="match status" value="1"/>
</dbReference>
<proteinExistence type="predicted"/>
<dbReference type="InterPro" id="IPR000792">
    <property type="entry name" value="Tscrpt_reg_LuxR_C"/>
</dbReference>
<feature type="domain" description="HTH luxR-type" evidence="4">
    <location>
        <begin position="289"/>
        <end position="355"/>
    </location>
</feature>
<keyword evidence="2" id="KW-0238">DNA-binding</keyword>
<keyword evidence="1" id="KW-0805">Transcription regulation</keyword>
<dbReference type="SMART" id="SM00421">
    <property type="entry name" value="HTH_LUXR"/>
    <property type="match status" value="1"/>
</dbReference>
<organism evidence="5 6">
    <name type="scientific">Streptomyces amritsarensis</name>
    <dbReference type="NCBI Taxonomy" id="681158"/>
    <lineage>
        <taxon>Bacteria</taxon>
        <taxon>Bacillati</taxon>
        <taxon>Actinomycetota</taxon>
        <taxon>Actinomycetes</taxon>
        <taxon>Kitasatosporales</taxon>
        <taxon>Streptomycetaceae</taxon>
        <taxon>Streptomyces</taxon>
    </lineage>
</organism>
<evidence type="ECO:0000256" key="1">
    <source>
        <dbReference type="ARBA" id="ARBA00023015"/>
    </source>
</evidence>
<dbReference type="Proteomes" id="UP000187151">
    <property type="component" value="Unassembled WGS sequence"/>
</dbReference>
<evidence type="ECO:0000313" key="6">
    <source>
        <dbReference type="Proteomes" id="UP000187151"/>
    </source>
</evidence>
<accession>A0ABX3G263</accession>
<dbReference type="Gene3D" id="1.10.10.10">
    <property type="entry name" value="Winged helix-like DNA-binding domain superfamily/Winged helix DNA-binding domain"/>
    <property type="match status" value="1"/>
</dbReference>
<evidence type="ECO:0000256" key="3">
    <source>
        <dbReference type="ARBA" id="ARBA00023163"/>
    </source>
</evidence>
<dbReference type="Gene3D" id="3.30.450.40">
    <property type="match status" value="1"/>
</dbReference>
<evidence type="ECO:0000313" key="5">
    <source>
        <dbReference type="EMBL" id="OLZ63087.1"/>
    </source>
</evidence>
<dbReference type="PROSITE" id="PS50043">
    <property type="entry name" value="HTH_LUXR_2"/>
    <property type="match status" value="1"/>
</dbReference>
<dbReference type="InterPro" id="IPR016032">
    <property type="entry name" value="Sig_transdc_resp-reg_C-effctor"/>
</dbReference>
<comment type="caution">
    <text evidence="5">The sequence shown here is derived from an EMBL/GenBank/DDBJ whole genome shotgun (WGS) entry which is preliminary data.</text>
</comment>
<dbReference type="PRINTS" id="PR00038">
    <property type="entry name" value="HTHLUXR"/>
</dbReference>
<keyword evidence="6" id="KW-1185">Reference proteome</keyword>
<evidence type="ECO:0000259" key="4">
    <source>
        <dbReference type="PROSITE" id="PS50043"/>
    </source>
</evidence>
<protein>
    <recommendedName>
        <fullName evidence="4">HTH luxR-type domain-containing protein</fullName>
    </recommendedName>
</protein>
<sequence>MTPANPARPSDRGLRRAQAAIARLSRESPDPTALFARVADIVPEVVPADGVCGLTLDPATLLHTGGFHHRGVPHSHLPRLLQIEYGEEDVNQFPGLVRTGGTAAGLWQATGHRPHSSSRYRDVYRPAGMGDEMRVLLRTGHTVWGALVLHRGGDRAPFGGGEISALAKLAPAVAQALRAAYLRHDVAAADCELPTAPGLLLFHPNGELDRATPAGHLWLEQLDAAGAQSAPLPQPVLHAAGRARATGDASLRMRSRNGPWVSVTATRMGAEGAVAVMVQPSSPQHVIGILMEAYGLTPREQQVAQLVTYGMSDTDISRRLGISPHTVRDHLKKVFDKTGANSRGRLLQLLYFSHYQPDVDNGRTMGRRGWFHSAQV</sequence>
<dbReference type="SUPFAM" id="SSF55781">
    <property type="entry name" value="GAF domain-like"/>
    <property type="match status" value="1"/>
</dbReference>
<name>A0ABX3G263_9ACTN</name>
<keyword evidence="3" id="KW-0804">Transcription</keyword>
<dbReference type="SUPFAM" id="SSF46894">
    <property type="entry name" value="C-terminal effector domain of the bipartite response regulators"/>
    <property type="match status" value="1"/>
</dbReference>
<dbReference type="CDD" id="cd06170">
    <property type="entry name" value="LuxR_C_like"/>
    <property type="match status" value="1"/>
</dbReference>
<evidence type="ECO:0000256" key="2">
    <source>
        <dbReference type="ARBA" id="ARBA00023125"/>
    </source>
</evidence>
<dbReference type="PANTHER" id="PTHR44688:SF16">
    <property type="entry name" value="DNA-BINDING TRANSCRIPTIONAL ACTIVATOR DEVR_DOSR"/>
    <property type="match status" value="1"/>
</dbReference>
<dbReference type="InterPro" id="IPR036388">
    <property type="entry name" value="WH-like_DNA-bd_sf"/>
</dbReference>
<dbReference type="InterPro" id="IPR029016">
    <property type="entry name" value="GAF-like_dom_sf"/>
</dbReference>
<dbReference type="EMBL" id="MQUR01000052">
    <property type="protein sequence ID" value="OLZ63087.1"/>
    <property type="molecule type" value="Genomic_DNA"/>
</dbReference>
<dbReference type="RefSeq" id="WP_076045368.1">
    <property type="nucleotide sequence ID" value="NZ_MQUR01000052.1"/>
</dbReference>